<name>A0ABQ7LZU0_BRACM</name>
<protein>
    <submittedName>
        <fullName evidence="1">Uncharacterized protein</fullName>
    </submittedName>
</protein>
<gene>
    <name evidence="1" type="primary">A08g510400.1_BraROA</name>
    <name evidence="1" type="ORF">IGI04_032440</name>
</gene>
<dbReference type="EMBL" id="JADBGQ010000007">
    <property type="protein sequence ID" value="KAG5390899.1"/>
    <property type="molecule type" value="Genomic_DNA"/>
</dbReference>
<accession>A0ABQ7LZU0</accession>
<evidence type="ECO:0000313" key="2">
    <source>
        <dbReference type="Proteomes" id="UP000823674"/>
    </source>
</evidence>
<organism evidence="1 2">
    <name type="scientific">Brassica rapa subsp. trilocularis</name>
    <dbReference type="NCBI Taxonomy" id="1813537"/>
    <lineage>
        <taxon>Eukaryota</taxon>
        <taxon>Viridiplantae</taxon>
        <taxon>Streptophyta</taxon>
        <taxon>Embryophyta</taxon>
        <taxon>Tracheophyta</taxon>
        <taxon>Spermatophyta</taxon>
        <taxon>Magnoliopsida</taxon>
        <taxon>eudicotyledons</taxon>
        <taxon>Gunneridae</taxon>
        <taxon>Pentapetalae</taxon>
        <taxon>rosids</taxon>
        <taxon>malvids</taxon>
        <taxon>Brassicales</taxon>
        <taxon>Brassicaceae</taxon>
        <taxon>Brassiceae</taxon>
        <taxon>Brassica</taxon>
    </lineage>
</organism>
<dbReference type="Proteomes" id="UP000823674">
    <property type="component" value="Chromosome A08"/>
</dbReference>
<evidence type="ECO:0000313" key="1">
    <source>
        <dbReference type="EMBL" id="KAG5390899.1"/>
    </source>
</evidence>
<proteinExistence type="predicted"/>
<comment type="caution">
    <text evidence="1">The sequence shown here is derived from an EMBL/GenBank/DDBJ whole genome shotgun (WGS) entry which is preliminary data.</text>
</comment>
<sequence length="117" mass="13500">MGGLFSIFMPCDQVKDTEVLKAKRDDVQRRVCREEITGRRERLSLVQLWLTNVLNRETKFNDLLSSNNIELQRLCLCGLCSKDVKLSYLYGKRVVLFLKEVESLSSQGMDSSHGRRS</sequence>
<reference evidence="1 2" key="1">
    <citation type="submission" date="2021-03" db="EMBL/GenBank/DDBJ databases">
        <authorList>
            <person name="King G.J."/>
            <person name="Bancroft I."/>
            <person name="Baten A."/>
            <person name="Bloomfield J."/>
            <person name="Borpatragohain P."/>
            <person name="He Z."/>
            <person name="Irish N."/>
            <person name="Irwin J."/>
            <person name="Liu K."/>
            <person name="Mauleon R.P."/>
            <person name="Moore J."/>
            <person name="Morris R."/>
            <person name="Ostergaard L."/>
            <person name="Wang B."/>
            <person name="Wells R."/>
        </authorList>
    </citation>
    <scope>NUCLEOTIDE SEQUENCE [LARGE SCALE GENOMIC DNA]</scope>
    <source>
        <strain evidence="1">R-o-18</strain>
        <tissue evidence="1">Leaf</tissue>
    </source>
</reference>
<keyword evidence="2" id="KW-1185">Reference proteome</keyword>